<dbReference type="InterPro" id="IPR004860">
    <property type="entry name" value="LAGLIDADG_dom"/>
</dbReference>
<dbReference type="PANTHER" id="PTHR36181">
    <property type="entry name" value="INTRON-ENCODED ENDONUCLEASE AI3-RELATED"/>
    <property type="match status" value="1"/>
</dbReference>
<proteinExistence type="predicted"/>
<dbReference type="PANTHER" id="PTHR36181:SF4">
    <property type="entry name" value="LAGLIDADG ENDONUCLEASE"/>
    <property type="match status" value="1"/>
</dbReference>
<dbReference type="GO" id="GO:0005739">
    <property type="term" value="C:mitochondrion"/>
    <property type="evidence" value="ECO:0007669"/>
    <property type="project" value="UniProtKB-ARBA"/>
</dbReference>
<dbReference type="SUPFAM" id="SSF55608">
    <property type="entry name" value="Homing endonucleases"/>
    <property type="match status" value="2"/>
</dbReference>
<dbReference type="InterPro" id="IPR051289">
    <property type="entry name" value="LAGLIDADG_Endonuclease"/>
</dbReference>
<dbReference type="Gene3D" id="3.10.28.10">
    <property type="entry name" value="Homing endonucleases"/>
    <property type="match status" value="2"/>
</dbReference>
<keyword evidence="2" id="KW-0496">Mitochondrion</keyword>
<dbReference type="AlphaFoldDB" id="A0A4Y5MV61"/>
<feature type="domain" description="Homing endonuclease LAGLIDADG" evidence="1">
    <location>
        <begin position="166"/>
        <end position="266"/>
    </location>
</feature>
<feature type="domain" description="Homing endonuclease LAGLIDADG" evidence="1">
    <location>
        <begin position="8"/>
        <end position="108"/>
    </location>
</feature>
<evidence type="ECO:0000259" key="1">
    <source>
        <dbReference type="Pfam" id="PF00961"/>
    </source>
</evidence>
<name>A0A4Y5MV61_9PEZI</name>
<dbReference type="InterPro" id="IPR027434">
    <property type="entry name" value="Homing_endonucl"/>
</dbReference>
<dbReference type="Pfam" id="PF00961">
    <property type="entry name" value="LAGLIDADG_1"/>
    <property type="match status" value="2"/>
</dbReference>
<dbReference type="FunFam" id="3.10.28.10:FF:000010">
    <property type="entry name" value="LAGLIDADG homing endonuclease I-LtrII"/>
    <property type="match status" value="1"/>
</dbReference>
<sequence>MLHPLYVTGFSDAESTFVVKISKDPRTKTGWRIDPVFEIGLNEKELALLEKIQSFFAVGTIRKNKVNNSVIFAVQSVKDLTTVIIPHFDKFPLITQKRADYELFKQVVTILARKQHLSLSGLQEVVNLRASINNGLTEKLKEYFPDTKPAHKPIVDLISIFDSNWLAGFVDGEGNFLIAIVTNDKTKMGCTVSLRFSVCQHNRDAKLMENLINFLGCGSVVYHNVRSTVEFVVTKFTDIEKKVIPFFEKYPLEGIKSLNFYSFIKAFELMKNKAHLNPEGLKKILQIKEKMNKR</sequence>
<reference evidence="2" key="1">
    <citation type="submission" date="2019-04" db="EMBL/GenBank/DDBJ databases">
        <authorList>
            <person name="Yu Z."/>
            <person name="Deng C."/>
        </authorList>
    </citation>
    <scope>NUCLEOTIDE SEQUENCE</scope>
</reference>
<evidence type="ECO:0000313" key="2">
    <source>
        <dbReference type="EMBL" id="QCW06963.1"/>
    </source>
</evidence>
<protein>
    <recommendedName>
        <fullName evidence="1">Homing endonuclease LAGLIDADG domain-containing protein</fullName>
    </recommendedName>
</protein>
<accession>A0A4Y5MV61</accession>
<geneLocation type="mitochondrion" evidence="2"/>
<dbReference type="EMBL" id="MK820635">
    <property type="protein sequence ID" value="QCW06963.1"/>
    <property type="molecule type" value="Genomic_DNA"/>
</dbReference>
<gene>
    <name evidence="2" type="primary">orf294</name>
</gene>
<dbReference type="GO" id="GO:0004519">
    <property type="term" value="F:endonuclease activity"/>
    <property type="evidence" value="ECO:0007669"/>
    <property type="project" value="InterPro"/>
</dbReference>
<organism evidence="2">
    <name type="scientific">Orbilia brochopaga</name>
    <dbReference type="NCBI Taxonomy" id="3140254"/>
    <lineage>
        <taxon>Eukaryota</taxon>
        <taxon>Fungi</taxon>
        <taxon>Dikarya</taxon>
        <taxon>Ascomycota</taxon>
        <taxon>Pezizomycotina</taxon>
        <taxon>Orbiliomycetes</taxon>
        <taxon>Orbiliales</taxon>
        <taxon>Orbiliaceae</taxon>
        <taxon>Orbilia</taxon>
    </lineage>
</organism>